<dbReference type="Pfam" id="PF02994">
    <property type="entry name" value="Transposase_22"/>
    <property type="match status" value="1"/>
</dbReference>
<dbReference type="InterPro" id="IPR035300">
    <property type="entry name" value="L1_dsRBD"/>
</dbReference>
<feature type="region of interest" description="Disordered" evidence="14">
    <location>
        <begin position="287"/>
        <end position="332"/>
    </location>
</feature>
<keyword evidence="5" id="KW-0832">Ubl conjugation</keyword>
<dbReference type="GO" id="GO:0000166">
    <property type="term" value="F:nucleotide binding"/>
    <property type="evidence" value="ECO:0007669"/>
    <property type="project" value="UniProtKB-KW"/>
</dbReference>
<evidence type="ECO:0000256" key="4">
    <source>
        <dbReference type="ARBA" id="ARBA00022741"/>
    </source>
</evidence>
<evidence type="ECO:0000256" key="10">
    <source>
        <dbReference type="ARBA" id="ARBA00067412"/>
    </source>
</evidence>
<evidence type="ECO:0000259" key="16">
    <source>
        <dbReference type="Pfam" id="PF03372"/>
    </source>
</evidence>
<evidence type="ECO:0000256" key="12">
    <source>
        <dbReference type="ARBA" id="ARBA00078321"/>
    </source>
</evidence>
<dbReference type="FunFam" id="1.20.5.390:FF:000005">
    <property type="entry name" value="LINE-1 retrotransposable element ORF1 protein"/>
    <property type="match status" value="1"/>
</dbReference>
<comment type="function">
    <text evidence="8">Nucleic acid-binding protein which is essential for retrotransposition of LINE-1 elements in the genome. Functions as a nucleic acid chaperone binding its own transcript and therefore preferentially mobilizing the transcript from which they are encoded.</text>
</comment>
<evidence type="ECO:0000259" key="17">
    <source>
        <dbReference type="Pfam" id="PF17490"/>
    </source>
</evidence>
<evidence type="ECO:0000256" key="9">
    <source>
        <dbReference type="ARBA" id="ARBA00061640"/>
    </source>
</evidence>
<dbReference type="Gene3D" id="3.30.250.20">
    <property type="entry name" value="L1 transposable element, C-terminal domain"/>
    <property type="match status" value="1"/>
</dbReference>
<reference evidence="18" key="1">
    <citation type="submission" date="2003-09" db="EMBL/GenBank/DDBJ databases">
        <title>Liver regeneration after PH.</title>
        <authorList>
            <person name="Xu C.S."/>
            <person name="Chang C.F."/>
            <person name="Han H.P."/>
            <person name="Wang G.P."/>
            <person name="Chai L.Q."/>
            <person name="Yuan J.Y."/>
            <person name="Yang K.J."/>
            <person name="Zhao L.F."/>
            <person name="Ma H."/>
            <person name="Wang L."/>
            <person name="Wang S.F."/>
            <person name="Xing X.K."/>
            <person name="Shen G.M."/>
            <person name="Shi J.B."/>
            <person name="Rahman S."/>
            <person name="Wang Q.N."/>
            <person name="Zhang J.B."/>
        </authorList>
    </citation>
    <scope>NUCLEOTIDE SEQUENCE</scope>
    <source>
        <strain evidence="18">Sprague-Dawley</strain>
    </source>
</reference>
<evidence type="ECO:0000259" key="15">
    <source>
        <dbReference type="Pfam" id="PF02994"/>
    </source>
</evidence>
<dbReference type="InterPro" id="IPR004244">
    <property type="entry name" value="Transposase_22"/>
</dbReference>
<evidence type="ECO:0000256" key="5">
    <source>
        <dbReference type="ARBA" id="ARBA00022843"/>
    </source>
</evidence>
<dbReference type="GO" id="GO:0003824">
    <property type="term" value="F:catalytic activity"/>
    <property type="evidence" value="ECO:0007669"/>
    <property type="project" value="InterPro"/>
</dbReference>
<evidence type="ECO:0000256" key="8">
    <source>
        <dbReference type="ARBA" id="ARBA00060281"/>
    </source>
</evidence>
<feature type="domain" description="L1 transposable element RRM" evidence="15">
    <location>
        <begin position="466"/>
        <end position="563"/>
    </location>
</feature>
<dbReference type="InterPro" id="IPR036691">
    <property type="entry name" value="Endo/exonu/phosph_ase_sf"/>
</dbReference>
<evidence type="ECO:0000256" key="7">
    <source>
        <dbReference type="ARBA" id="ARBA00023242"/>
    </source>
</evidence>
<dbReference type="PhylomeDB" id="Q6TUG2"/>
<dbReference type="Gene3D" id="3.60.10.10">
    <property type="entry name" value="Endonuclease/exonuclease/phosphatase"/>
    <property type="match status" value="1"/>
</dbReference>
<name>Q6TUG2_RAT</name>
<dbReference type="EMBL" id="AY387068">
    <property type="protein sequence ID" value="AAQ91038.1"/>
    <property type="molecule type" value="mRNA"/>
</dbReference>
<dbReference type="Gene3D" id="3.30.70.1820">
    <property type="entry name" value="L1 transposable element, RRM domain"/>
    <property type="match status" value="1"/>
</dbReference>
<dbReference type="FunFam" id="3.30.70.1820:FF:000002">
    <property type="entry name" value="LINE-1 retrotransposable element ORF1 protein"/>
    <property type="match status" value="1"/>
</dbReference>
<keyword evidence="3" id="KW-0963">Cytoplasm</keyword>
<evidence type="ECO:0000256" key="1">
    <source>
        <dbReference type="ARBA" id="ARBA00004210"/>
    </source>
</evidence>
<dbReference type="Pfam" id="PF17490">
    <property type="entry name" value="Tnp_22_dsRBD"/>
    <property type="match status" value="1"/>
</dbReference>
<keyword evidence="7" id="KW-0539">Nucleus</keyword>
<keyword evidence="6 13" id="KW-0175">Coiled coil</keyword>
<evidence type="ECO:0000256" key="2">
    <source>
        <dbReference type="ARBA" id="ARBA00004604"/>
    </source>
</evidence>
<keyword evidence="4" id="KW-0547">Nucleotide-binding</keyword>
<organism evidence="18">
    <name type="scientific">Rattus norvegicus</name>
    <name type="common">Rat</name>
    <dbReference type="NCBI Taxonomy" id="10116"/>
    <lineage>
        <taxon>Eukaryota</taxon>
        <taxon>Metazoa</taxon>
        <taxon>Chordata</taxon>
        <taxon>Craniata</taxon>
        <taxon>Vertebrata</taxon>
        <taxon>Euteleostomi</taxon>
        <taxon>Mammalia</taxon>
        <taxon>Eutheria</taxon>
        <taxon>Euarchontoglires</taxon>
        <taxon>Glires</taxon>
        <taxon>Rodentia</taxon>
        <taxon>Myomorpha</taxon>
        <taxon>Muroidea</taxon>
        <taxon>Muridae</taxon>
        <taxon>Murinae</taxon>
        <taxon>Rattus</taxon>
    </lineage>
</organism>
<evidence type="ECO:0000256" key="3">
    <source>
        <dbReference type="ARBA" id="ARBA00022490"/>
    </source>
</evidence>
<dbReference type="SUPFAM" id="SSF56219">
    <property type="entry name" value="DNase I-like"/>
    <property type="match status" value="1"/>
</dbReference>
<dbReference type="GO" id="GO:0032197">
    <property type="term" value="P:retrotransposition"/>
    <property type="evidence" value="ECO:0007669"/>
    <property type="project" value="UniProtKB-ARBA"/>
</dbReference>
<feature type="region of interest" description="Disordered" evidence="14">
    <location>
        <begin position="1220"/>
        <end position="1239"/>
    </location>
</feature>
<feature type="domain" description="L1 transposable element dsRBD-like" evidence="17">
    <location>
        <begin position="567"/>
        <end position="629"/>
    </location>
</feature>
<evidence type="ECO:0000313" key="18">
    <source>
        <dbReference type="EMBL" id="AAQ91038.1"/>
    </source>
</evidence>
<evidence type="ECO:0000256" key="6">
    <source>
        <dbReference type="ARBA" id="ARBA00023054"/>
    </source>
</evidence>
<dbReference type="InterPro" id="IPR005135">
    <property type="entry name" value="Endo/exonuclease/phosphatase"/>
</dbReference>
<proteinExistence type="evidence at transcript level"/>
<accession>Q6TUG2</accession>
<feature type="region of interest" description="Disordered" evidence="14">
    <location>
        <begin position="205"/>
        <end position="232"/>
    </location>
</feature>
<dbReference type="Gene3D" id="1.20.5.390">
    <property type="entry name" value="L1 transposable element, trimerization domain"/>
    <property type="match status" value="1"/>
</dbReference>
<evidence type="ECO:0000256" key="13">
    <source>
        <dbReference type="SAM" id="Coils"/>
    </source>
</evidence>
<feature type="domain" description="Endonuclease/exonuclease/phosphatase" evidence="16">
    <location>
        <begin position="674"/>
        <end position="772"/>
    </location>
</feature>
<sequence length="1328" mass="153678">MKAVLRGKLIAMSTCRKNQERAYISSLTAHLKALEQEEANTPRRSRRQEVIKLRAEINQVETKRTIQRIDRTKRWFLEKIHKIDKPLARLTRGNRESVQINKIRNEKGDITTESEEIQNIISSYYKRLYSTKLENLQEMDNFLDRYQVPKLNQEQINHLNNCITPKEIEAVIKTLPTKKSPGEGPGAAGPLRLRHCRNLKETDRINSSLHPNPVGGRAEPSERRTRLGNQKRLHSVHIQAPEKNTKRHLKPWCTEAPGRSGTDFPGCCHLGSTPRANLSLGTTEIAEQSNTRDNLMARGKHRNPSNRNQDYMASSEPNSPTKANTEYPNTPEKQDLVSKSYLIMMLEDFKKDIKNSLREQVEAYREESQKSLKEFQENTIKQLKELKMEIEAIKKEHMETTLDIENQKKRQGAVDTSFTNRIQEMEERISGAEDSIEIIDSTVKDNVKRKKLLVQNIQEIQDSMRRSNLRIIGIEESEDSQLKGPVNIFNKIIEENFPNLKKEIPIGIQEAYRTPNRLDQKRNTSRHIIVKTPNAQNKERILKAVREKGQVTYKGRPIRITPDFSPETMKARRSWTDVIQTLREHKCQPRLLYPAKLSINIDGETKIFHDKTKFTQYLSTSPALQRIIKVIKKDKEGHFIFIKGKIHQDELSILNIYAPNTRAPTYVKETLLKLKTHIAPHTIIVGDFNTPLSSMDRSWKQKLNRDVDRLREVMSQMDLTDIYRTFYPKAKGYTFFSAPHGTFSKIDHIIGQKTGLNRYRKIEIIPCVLSDHHGLKLVFNNNKGRMPTYTWKLSNALLSDSLVTEEIKKEIKNFLEFNENECTTYPNLWDTMKEEKLGKHLEHMGTGKNFLNKTPMAYALRSRIDKWDLIKLQSFCKAKDTVVRTKRQPTDWEKIFTNPITDRGLISKIYKELKKLDRRETNNPIKKWGSELNKEFTAEECRMAEKHLKKCSTSLVIREMQIKTTLRFHLTPVRMAKIKNSGDSRCWRGCGERGTLLHCWWDCRLVKPFWKSVWRFLRKLDIELPEDPAIPLLGIYPKDASTYKRDTCSTMFIAALFIIARKWKEPRCPSTEEWIQKMWYIYTMEYYSAIKNNEFMKFVGKWLELENIILSELTHSQKDIHATSVLSLTTPLRTPFSVQRLAASICLCICKALAKPLSRQLYQAPVSMHFLASAILSGFGGCMYMGWIPRLYYYQAGEMAQQLRALATLFKGFEFCSQHSRSGSQPSVISVPKDPTQSSGLPEHQASTCAFICRQQDLELGVNELELLNMPGSGCWNSKDFSRDILCHGDLAAFDLYDWPLHELQKFRVCIDAGVGQLKALDLDLDGS</sequence>
<dbReference type="Pfam" id="PF03372">
    <property type="entry name" value="Exo_endo_phos"/>
    <property type="match status" value="1"/>
</dbReference>
<protein>
    <recommendedName>
        <fullName evidence="10">LINE-1 retrotransposable element ORF1 protein</fullName>
    </recommendedName>
    <alternativeName>
        <fullName evidence="11">LINE retrotransposable element 1</fullName>
    </alternativeName>
    <alternativeName>
        <fullName evidence="12">LINE1 retrotransposable element 1</fullName>
    </alternativeName>
</protein>
<dbReference type="GO" id="GO:0005730">
    <property type="term" value="C:nucleolus"/>
    <property type="evidence" value="ECO:0007669"/>
    <property type="project" value="UniProtKB-SubCell"/>
</dbReference>
<dbReference type="CDD" id="cd09076">
    <property type="entry name" value="L1-EN"/>
    <property type="match status" value="1"/>
</dbReference>
<comment type="subcellular location">
    <subcellularLocation>
        <location evidence="1">Cytoplasm</location>
        <location evidence="1">Stress granule</location>
    </subcellularLocation>
    <subcellularLocation>
        <location evidence="2">Nucleus</location>
        <location evidence="2">Nucleolus</location>
    </subcellularLocation>
</comment>
<evidence type="ECO:0000256" key="14">
    <source>
        <dbReference type="SAM" id="MobiDB-lite"/>
    </source>
</evidence>
<comment type="similarity">
    <text evidence="9">Belongs to the transposase 22 family.</text>
</comment>
<dbReference type="InterPro" id="IPR043636">
    <property type="entry name" value="L1_RRM_dom"/>
</dbReference>
<dbReference type="PANTHER" id="PTHR11505">
    <property type="entry name" value="L1 TRANSPOSABLE ELEMENT-RELATED"/>
    <property type="match status" value="1"/>
</dbReference>
<feature type="compositionally biased region" description="Polar residues" evidence="14">
    <location>
        <begin position="305"/>
        <end position="328"/>
    </location>
</feature>
<dbReference type="InterPro" id="IPR042566">
    <property type="entry name" value="L1_C"/>
</dbReference>
<feature type="coiled-coil region" evidence="13">
    <location>
        <begin position="354"/>
        <end position="442"/>
    </location>
</feature>
<evidence type="ECO:0000256" key="11">
    <source>
        <dbReference type="ARBA" id="ARBA00076441"/>
    </source>
</evidence>
<dbReference type="GO" id="GO:0010494">
    <property type="term" value="C:cytoplasmic stress granule"/>
    <property type="evidence" value="ECO:0007669"/>
    <property type="project" value="UniProtKB-SubCell"/>
</dbReference>